<dbReference type="CDD" id="cd00167">
    <property type="entry name" value="SANT"/>
    <property type="match status" value="1"/>
</dbReference>
<dbReference type="AlphaFoldDB" id="A0AAV3S037"/>
<evidence type="ECO:0000256" key="1">
    <source>
        <dbReference type="ARBA" id="ARBA00004123"/>
    </source>
</evidence>
<dbReference type="InterPro" id="IPR017930">
    <property type="entry name" value="Myb_dom"/>
</dbReference>
<dbReference type="InterPro" id="IPR009057">
    <property type="entry name" value="Homeodomain-like_sf"/>
</dbReference>
<dbReference type="GO" id="GO:0003677">
    <property type="term" value="F:DNA binding"/>
    <property type="evidence" value="ECO:0007669"/>
    <property type="project" value="UniProtKB-KW"/>
</dbReference>
<keyword evidence="10" id="KW-1185">Reference proteome</keyword>
<dbReference type="EMBL" id="BAABME010013255">
    <property type="protein sequence ID" value="GAA0185967.1"/>
    <property type="molecule type" value="Genomic_DNA"/>
</dbReference>
<feature type="region of interest" description="Disordered" evidence="7">
    <location>
        <begin position="63"/>
        <end position="87"/>
    </location>
</feature>
<keyword evidence="2" id="KW-0677">Repeat</keyword>
<organism evidence="9 10">
    <name type="scientific">Lithospermum erythrorhizon</name>
    <name type="common">Purple gromwell</name>
    <name type="synonym">Lithospermum officinale var. erythrorhizon</name>
    <dbReference type="NCBI Taxonomy" id="34254"/>
    <lineage>
        <taxon>Eukaryota</taxon>
        <taxon>Viridiplantae</taxon>
        <taxon>Streptophyta</taxon>
        <taxon>Embryophyta</taxon>
        <taxon>Tracheophyta</taxon>
        <taxon>Spermatophyta</taxon>
        <taxon>Magnoliopsida</taxon>
        <taxon>eudicotyledons</taxon>
        <taxon>Gunneridae</taxon>
        <taxon>Pentapetalae</taxon>
        <taxon>asterids</taxon>
        <taxon>lamiids</taxon>
        <taxon>Boraginales</taxon>
        <taxon>Boraginaceae</taxon>
        <taxon>Boraginoideae</taxon>
        <taxon>Lithospermeae</taxon>
        <taxon>Lithospermum</taxon>
    </lineage>
</organism>
<proteinExistence type="predicted"/>
<sequence>MIIANIMIKKLDDPAEIAMTRFLCFDIWSAIAAKLPGRTDNEIKNVWHTNLKKKLKNYQLPQVSNEPSSAMIKTHSNESNLSPERSSSDLSSITLVKCFPQIDESFWSEHCPSEMSSSGMIESTAMNCSTNDQLVIRQDEMDSSKFIRQNKSSSQEQVSPLDESSMQLRVEGVISEPTFEFPSSRMDCGNEWSTKVGEDMEFWFNVFTRAEDLPDLPDF</sequence>
<evidence type="ECO:0000256" key="5">
    <source>
        <dbReference type="ARBA" id="ARBA00023163"/>
    </source>
</evidence>
<dbReference type="InterPro" id="IPR001005">
    <property type="entry name" value="SANT/Myb"/>
</dbReference>
<evidence type="ECO:0000256" key="3">
    <source>
        <dbReference type="ARBA" id="ARBA00023015"/>
    </source>
</evidence>
<evidence type="ECO:0000256" key="7">
    <source>
        <dbReference type="SAM" id="MobiDB-lite"/>
    </source>
</evidence>
<name>A0AAV3S037_LITER</name>
<reference evidence="9 10" key="1">
    <citation type="submission" date="2024-01" db="EMBL/GenBank/DDBJ databases">
        <title>The complete chloroplast genome sequence of Lithospermum erythrorhizon: insights into the phylogenetic relationship among Boraginaceae species and the maternal lineages of purple gromwells.</title>
        <authorList>
            <person name="Okada T."/>
            <person name="Watanabe K."/>
        </authorList>
    </citation>
    <scope>NUCLEOTIDE SEQUENCE [LARGE SCALE GENOMIC DNA]</scope>
</reference>
<dbReference type="Pfam" id="PF00249">
    <property type="entry name" value="Myb_DNA-binding"/>
    <property type="match status" value="1"/>
</dbReference>
<keyword evidence="3" id="KW-0805">Transcription regulation</keyword>
<feature type="compositionally biased region" description="Low complexity" evidence="7">
    <location>
        <begin position="77"/>
        <end position="87"/>
    </location>
</feature>
<gene>
    <name evidence="9" type="ORF">LIER_33255</name>
</gene>
<evidence type="ECO:0000256" key="2">
    <source>
        <dbReference type="ARBA" id="ARBA00022737"/>
    </source>
</evidence>
<evidence type="ECO:0000256" key="4">
    <source>
        <dbReference type="ARBA" id="ARBA00023125"/>
    </source>
</evidence>
<dbReference type="SUPFAM" id="SSF46689">
    <property type="entry name" value="Homeodomain-like"/>
    <property type="match status" value="1"/>
</dbReference>
<evidence type="ECO:0000259" key="8">
    <source>
        <dbReference type="PROSITE" id="PS51294"/>
    </source>
</evidence>
<feature type="domain" description="HTH myb-type" evidence="8">
    <location>
        <begin position="28"/>
        <end position="55"/>
    </location>
</feature>
<keyword evidence="4" id="KW-0238">DNA-binding</keyword>
<keyword evidence="6" id="KW-0539">Nucleus</keyword>
<dbReference type="GO" id="GO:0005634">
    <property type="term" value="C:nucleus"/>
    <property type="evidence" value="ECO:0007669"/>
    <property type="project" value="UniProtKB-SubCell"/>
</dbReference>
<accession>A0AAV3S037</accession>
<evidence type="ECO:0000256" key="6">
    <source>
        <dbReference type="ARBA" id="ARBA00023242"/>
    </source>
</evidence>
<comment type="subcellular location">
    <subcellularLocation>
        <location evidence="1">Nucleus</location>
    </subcellularLocation>
</comment>
<dbReference type="PANTHER" id="PTHR47997:SF28">
    <property type="entry name" value="TRANSCRIPTION FACTOR MYB15-LIKE"/>
    <property type="match status" value="1"/>
</dbReference>
<evidence type="ECO:0000313" key="9">
    <source>
        <dbReference type="EMBL" id="GAA0185967.1"/>
    </source>
</evidence>
<dbReference type="Gene3D" id="1.10.10.60">
    <property type="entry name" value="Homeodomain-like"/>
    <property type="match status" value="1"/>
</dbReference>
<dbReference type="Proteomes" id="UP001454036">
    <property type="component" value="Unassembled WGS sequence"/>
</dbReference>
<dbReference type="PROSITE" id="PS51294">
    <property type="entry name" value="HTH_MYB"/>
    <property type="match status" value="1"/>
</dbReference>
<dbReference type="PANTHER" id="PTHR47997">
    <property type="entry name" value="MYB DOMAIN PROTEIN 55"/>
    <property type="match status" value="1"/>
</dbReference>
<comment type="caution">
    <text evidence="9">The sequence shown here is derived from an EMBL/GenBank/DDBJ whole genome shotgun (WGS) entry which is preliminary data.</text>
</comment>
<keyword evidence="5" id="KW-0804">Transcription</keyword>
<dbReference type="InterPro" id="IPR051953">
    <property type="entry name" value="Plant_SW-associated_TFs"/>
</dbReference>
<evidence type="ECO:0000313" key="10">
    <source>
        <dbReference type="Proteomes" id="UP001454036"/>
    </source>
</evidence>
<protein>
    <recommendedName>
        <fullName evidence="8">HTH myb-type domain-containing protein</fullName>
    </recommendedName>
</protein>